<dbReference type="GO" id="GO:0009317">
    <property type="term" value="C:acetyl-CoA carboxylase complex"/>
    <property type="evidence" value="ECO:0007669"/>
    <property type="project" value="InterPro"/>
</dbReference>
<keyword evidence="4" id="KW-0275">Fatty acid biosynthesis</keyword>
<dbReference type="NCBIfam" id="TIGR00531">
    <property type="entry name" value="BCCP"/>
    <property type="match status" value="1"/>
</dbReference>
<dbReference type="PANTHER" id="PTHR45266:SF3">
    <property type="entry name" value="OXALOACETATE DECARBOXYLASE ALPHA CHAIN"/>
    <property type="match status" value="1"/>
</dbReference>
<proteinExistence type="predicted"/>
<dbReference type="InterPro" id="IPR001249">
    <property type="entry name" value="AcCoA_biotinCC"/>
</dbReference>
<comment type="pathway">
    <text evidence="4">Lipid metabolism; fatty acid biosynthesis.</text>
</comment>
<evidence type="ECO:0000256" key="4">
    <source>
        <dbReference type="RuleBase" id="RU364072"/>
    </source>
</evidence>
<dbReference type="SUPFAM" id="SSF51230">
    <property type="entry name" value="Single hybrid motif"/>
    <property type="match status" value="1"/>
</dbReference>
<evidence type="ECO:0000313" key="7">
    <source>
        <dbReference type="Proteomes" id="UP000676194"/>
    </source>
</evidence>
<keyword evidence="3 4" id="KW-0092">Biotin</keyword>
<keyword evidence="6" id="KW-0436">Ligase</keyword>
<sequence>MKRFDLSEVDLSEGDQRIRLRRGARLVAAAPLAAPVPMAAPASYPQPAAGGPTAAPAPAADTKKYLEIKSPMVGTYYAKPAPDKDDYVKVGSKVTKDTVVCKVEAMKIFNDLTAGLNGTIVEVLVQNGGAVEYDQVLFRVDPS</sequence>
<keyword evidence="4" id="KW-0276">Fatty acid metabolism</keyword>
<keyword evidence="7" id="KW-1185">Reference proteome</keyword>
<evidence type="ECO:0000256" key="1">
    <source>
        <dbReference type="ARBA" id="ARBA00003761"/>
    </source>
</evidence>
<dbReference type="PROSITE" id="PS50968">
    <property type="entry name" value="BIOTINYL_LIPOYL"/>
    <property type="match status" value="1"/>
</dbReference>
<dbReference type="InterPro" id="IPR050709">
    <property type="entry name" value="Biotin_Carboxyl_Carrier/Decarb"/>
</dbReference>
<dbReference type="GO" id="GO:0006633">
    <property type="term" value="P:fatty acid biosynthetic process"/>
    <property type="evidence" value="ECO:0007669"/>
    <property type="project" value="UniProtKB-UniPathway"/>
</dbReference>
<dbReference type="UniPathway" id="UPA00094"/>
<dbReference type="GO" id="GO:0003989">
    <property type="term" value="F:acetyl-CoA carboxylase activity"/>
    <property type="evidence" value="ECO:0007669"/>
    <property type="project" value="InterPro"/>
</dbReference>
<accession>A0A8E6BDJ2</accession>
<keyword evidence="4" id="KW-0443">Lipid metabolism</keyword>
<evidence type="ECO:0000313" key="6">
    <source>
        <dbReference type="EMBL" id="QVL34955.1"/>
    </source>
</evidence>
<dbReference type="Gene3D" id="2.40.50.100">
    <property type="match status" value="1"/>
</dbReference>
<evidence type="ECO:0000256" key="2">
    <source>
        <dbReference type="ARBA" id="ARBA00017562"/>
    </source>
</evidence>
<reference evidence="6" key="1">
    <citation type="submission" date="2021-05" db="EMBL/GenBank/DDBJ databases">
        <title>Complete genome sequence of the cellulolytic planctomycete Telmatocola sphagniphila SP2T and characterization of the first cellulase from planctomycetes.</title>
        <authorList>
            <person name="Rakitin A.L."/>
            <person name="Beletsky A.V."/>
            <person name="Naumoff D.G."/>
            <person name="Kulichevskaya I.S."/>
            <person name="Mardanov A.V."/>
            <person name="Ravin N.V."/>
            <person name="Dedysh S.N."/>
        </authorList>
    </citation>
    <scope>NUCLEOTIDE SEQUENCE</scope>
    <source>
        <strain evidence="6">SP2T</strain>
    </source>
</reference>
<keyword evidence="4" id="KW-0444">Lipid biosynthesis</keyword>
<feature type="domain" description="Lipoyl-binding" evidence="5">
    <location>
        <begin position="65"/>
        <end position="141"/>
    </location>
</feature>
<dbReference type="Proteomes" id="UP000676194">
    <property type="component" value="Chromosome"/>
</dbReference>
<dbReference type="PANTHER" id="PTHR45266">
    <property type="entry name" value="OXALOACETATE DECARBOXYLASE ALPHA CHAIN"/>
    <property type="match status" value="1"/>
</dbReference>
<protein>
    <recommendedName>
        <fullName evidence="2 4">Biotin carboxyl carrier protein of acetyl-CoA carboxylase</fullName>
    </recommendedName>
</protein>
<name>A0A8E6BDJ2_9BACT</name>
<dbReference type="Pfam" id="PF00364">
    <property type="entry name" value="Biotin_lipoyl"/>
    <property type="match status" value="1"/>
</dbReference>
<dbReference type="InterPro" id="IPR011053">
    <property type="entry name" value="Single_hybrid_motif"/>
</dbReference>
<dbReference type="CDD" id="cd06850">
    <property type="entry name" value="biotinyl_domain"/>
    <property type="match status" value="1"/>
</dbReference>
<comment type="function">
    <text evidence="1 4">This protein is a component of the acetyl coenzyme A carboxylase complex; first, biotin carboxylase catalyzes the carboxylation of the carrier protein and then the transcarboxylase transfers the carboxyl group to form malonyl-CoA.</text>
</comment>
<evidence type="ECO:0000256" key="3">
    <source>
        <dbReference type="ARBA" id="ARBA00023267"/>
    </source>
</evidence>
<dbReference type="EMBL" id="CP074694">
    <property type="protein sequence ID" value="QVL34955.1"/>
    <property type="molecule type" value="Genomic_DNA"/>
</dbReference>
<organism evidence="6 7">
    <name type="scientific">Telmatocola sphagniphila</name>
    <dbReference type="NCBI Taxonomy" id="1123043"/>
    <lineage>
        <taxon>Bacteria</taxon>
        <taxon>Pseudomonadati</taxon>
        <taxon>Planctomycetota</taxon>
        <taxon>Planctomycetia</taxon>
        <taxon>Gemmatales</taxon>
        <taxon>Gemmataceae</taxon>
    </lineage>
</organism>
<dbReference type="PRINTS" id="PR01071">
    <property type="entry name" value="ACOABIOTINCC"/>
</dbReference>
<dbReference type="AlphaFoldDB" id="A0A8E6BDJ2"/>
<evidence type="ECO:0000259" key="5">
    <source>
        <dbReference type="PROSITE" id="PS50968"/>
    </source>
</evidence>
<dbReference type="InterPro" id="IPR000089">
    <property type="entry name" value="Biotin_lipoyl"/>
</dbReference>
<gene>
    <name evidence="6" type="primary">accB</name>
    <name evidence="6" type="ORF">KIH39_19005</name>
</gene>
<dbReference type="KEGG" id="tsph:KIH39_19005"/>